<dbReference type="PRINTS" id="PR00313">
    <property type="entry name" value="CABNDNGRPT"/>
</dbReference>
<dbReference type="InterPro" id="IPR001791">
    <property type="entry name" value="Laminin_G"/>
</dbReference>
<feature type="domain" description="Laminin G" evidence="2">
    <location>
        <begin position="613"/>
        <end position="751"/>
    </location>
</feature>
<evidence type="ECO:0000259" key="2">
    <source>
        <dbReference type="SMART" id="SM00282"/>
    </source>
</evidence>
<dbReference type="Proteomes" id="UP000003959">
    <property type="component" value="Unassembled WGS sequence"/>
</dbReference>
<evidence type="ECO:0000313" key="3">
    <source>
        <dbReference type="EMBL" id="EGJ32910.1"/>
    </source>
</evidence>
<feature type="compositionally biased region" description="Basic and acidic residues" evidence="1">
    <location>
        <begin position="90"/>
        <end position="99"/>
    </location>
</feature>
<dbReference type="Gene3D" id="2.60.120.200">
    <property type="match status" value="2"/>
</dbReference>
<feature type="domain" description="Laminin G" evidence="2">
    <location>
        <begin position="142"/>
        <end position="280"/>
    </location>
</feature>
<dbReference type="HOGENOM" id="CLU_369424_0_0_3"/>
<reference evidence="4" key="1">
    <citation type="journal article" date="2011" name="Proc. Natl. Acad. Sci. U.S.A.">
        <title>Genomic insights into the physiology and ecology of the marine filamentous cyanobacterium Lyngbya majuscula.</title>
        <authorList>
            <person name="Jones A.C."/>
            <person name="Monroe E.A."/>
            <person name="Podell S."/>
            <person name="Hess W.R."/>
            <person name="Klages S."/>
            <person name="Esquenazi E."/>
            <person name="Niessen S."/>
            <person name="Hoover H."/>
            <person name="Rothmann M."/>
            <person name="Lasken R.S."/>
            <person name="Yates J.R.III."/>
            <person name="Reinhardt R."/>
            <person name="Kube M."/>
            <person name="Burkart M.D."/>
            <person name="Allen E.E."/>
            <person name="Dorrestein P.C."/>
            <person name="Gerwick W.H."/>
            <person name="Gerwick L."/>
        </authorList>
    </citation>
    <scope>NUCLEOTIDE SEQUENCE [LARGE SCALE GENOMIC DNA]</scope>
    <source>
        <strain evidence="4">3L</strain>
    </source>
</reference>
<feature type="region of interest" description="Disordered" evidence="1">
    <location>
        <begin position="90"/>
        <end position="111"/>
    </location>
</feature>
<dbReference type="EMBL" id="GL890875">
    <property type="protein sequence ID" value="EGJ32910.1"/>
    <property type="molecule type" value="Genomic_DNA"/>
</dbReference>
<feature type="non-terminal residue" evidence="3">
    <location>
        <position position="754"/>
    </location>
</feature>
<dbReference type="Pfam" id="PF13385">
    <property type="entry name" value="Laminin_G_3"/>
    <property type="match status" value="2"/>
</dbReference>
<keyword evidence="4" id="KW-1185">Reference proteome</keyword>
<sequence length="754" mass="82470">MSSLLSSLLERWVACKKTARMESPTPTELPTSFSQFEQLEPLLLLSASPLGDWDLDPDQESLLDTVAEIQGVVRGGQVSADCIIYQDVADDRPMDHDDGTDPPAGDPLFGDQEVFRRSGTRDFTGNSGDFEEITHDTSMELSEGTISLQFTADDIWGSHALFSKDFTGNRDGGDLTAFVKDGRVKVRFQSAESDVWLYTGEGTVRDGESYQLTLTFGDGGFWLYLDGEMQDWAYEFTQGLEANTQNLVIGANGWGRSEEHPFTTWNHFDGQISDFVIYDSQFSHDEVSTLAGNPPPPPLTEPTVIDGVLQGTDGNDVLDAGEHGVTEVHGGYGDDEVIGTSGNDVLNGGHGEDVLRGGDGDDLLVSRSDGREPVIAQDYDAGDDPDGEIGEGGTYYRDQPIVADDVLIGGSGADTFRFEVLINAKPEKILKHTMDNGMIHWHGVAGENNEVHDHWVDRLGNEVIWDFNRAEGDKIEVVGHTVDVYKLEHVDIDGDGVLDTSILHVQSNQGNAGAHNKDQLGTITVFGDLVVESDYLVDAGPAYGIVDHIRDLDEAISPKVSTPVSAGDDPPPYPLIDDGELPPGGVLAVLQEVDFSGEDDYLEISHNPNLELTEGTISLQFTADDVWGSHALFSKDFTGNRDGGDLTAFVKDGRVKVRFQSAESDVWLYTGEGTVRDGESYQLTLTFGDGGFWLYLDGEMQDWAYEFTQGLDVNEQNLVIGANGWGRSEEHPFTTWNHFDGQISDFVIYDSQFS</sequence>
<accession>F4XR73</accession>
<dbReference type="AlphaFoldDB" id="F4XR73"/>
<dbReference type="SMART" id="SM00282">
    <property type="entry name" value="LamG"/>
    <property type="match status" value="2"/>
</dbReference>
<proteinExistence type="predicted"/>
<evidence type="ECO:0000256" key="1">
    <source>
        <dbReference type="SAM" id="MobiDB-lite"/>
    </source>
</evidence>
<protein>
    <submittedName>
        <fullName evidence="3">Hemolysin-type calcium-binding repeat protein</fullName>
    </submittedName>
</protein>
<name>F4XR73_9CYAN</name>
<dbReference type="PROSITE" id="PS00330">
    <property type="entry name" value="HEMOLYSIN_CALCIUM"/>
    <property type="match status" value="1"/>
</dbReference>
<dbReference type="InterPro" id="IPR013320">
    <property type="entry name" value="ConA-like_dom_sf"/>
</dbReference>
<dbReference type="eggNOG" id="COG2931">
    <property type="taxonomic scope" value="Bacteria"/>
</dbReference>
<gene>
    <name evidence="3" type="ORF">LYNGBM3L_56300</name>
</gene>
<evidence type="ECO:0000313" key="4">
    <source>
        <dbReference type="Proteomes" id="UP000003959"/>
    </source>
</evidence>
<dbReference type="InterPro" id="IPR001343">
    <property type="entry name" value="Hemolysn_Ca-bd"/>
</dbReference>
<dbReference type="InterPro" id="IPR018511">
    <property type="entry name" value="Hemolysin-typ_Ca-bd_CS"/>
</dbReference>
<dbReference type="GO" id="GO:0005509">
    <property type="term" value="F:calcium ion binding"/>
    <property type="evidence" value="ECO:0007669"/>
    <property type="project" value="InterPro"/>
</dbReference>
<dbReference type="InterPro" id="IPR011049">
    <property type="entry name" value="Serralysin-like_metalloprot_C"/>
</dbReference>
<organism evidence="3 4">
    <name type="scientific">Moorena producens 3L</name>
    <dbReference type="NCBI Taxonomy" id="489825"/>
    <lineage>
        <taxon>Bacteria</taxon>
        <taxon>Bacillati</taxon>
        <taxon>Cyanobacteriota</taxon>
        <taxon>Cyanophyceae</taxon>
        <taxon>Coleofasciculales</taxon>
        <taxon>Coleofasciculaceae</taxon>
        <taxon>Moorena</taxon>
    </lineage>
</organism>
<dbReference type="SUPFAM" id="SSF49899">
    <property type="entry name" value="Concanavalin A-like lectins/glucanases"/>
    <property type="match status" value="2"/>
</dbReference>
<dbReference type="SUPFAM" id="SSF51120">
    <property type="entry name" value="beta-Roll"/>
    <property type="match status" value="1"/>
</dbReference>
<dbReference type="Pfam" id="PF00353">
    <property type="entry name" value="HemolysinCabind"/>
    <property type="match status" value="3"/>
</dbReference>